<reference evidence="4" key="1">
    <citation type="submission" date="2016-06" db="EMBL/GenBank/DDBJ databases">
        <authorList>
            <person name="Varghese N."/>
            <person name="Submissions Spin"/>
        </authorList>
    </citation>
    <scope>NUCLEOTIDE SEQUENCE [LARGE SCALE GENOMIC DNA]</scope>
    <source>
        <strain evidence="4">DSM 44815</strain>
    </source>
</reference>
<dbReference type="RefSeq" id="WP_091665850.1">
    <property type="nucleotide sequence ID" value="NZ_LT594323.1"/>
</dbReference>
<accession>A0A1A8ZT91</accession>
<organism evidence="3 4">
    <name type="scientific">Micromonospora auratinigra</name>
    <dbReference type="NCBI Taxonomy" id="261654"/>
    <lineage>
        <taxon>Bacteria</taxon>
        <taxon>Bacillati</taxon>
        <taxon>Actinomycetota</taxon>
        <taxon>Actinomycetes</taxon>
        <taxon>Micromonosporales</taxon>
        <taxon>Micromonosporaceae</taxon>
        <taxon>Micromonospora</taxon>
    </lineage>
</organism>
<evidence type="ECO:0000256" key="1">
    <source>
        <dbReference type="SAM" id="MobiDB-lite"/>
    </source>
</evidence>
<keyword evidence="2" id="KW-1133">Transmembrane helix</keyword>
<sequence>MMVLLLVGAGGPALIALVAYGLGRARTAVALLVLAVVLGVPALPSAARAYRESTPPPAPGTPVLGCHERSGGDTRCPGG</sequence>
<dbReference type="AlphaFoldDB" id="A0A1A8ZT91"/>
<keyword evidence="2" id="KW-0472">Membrane</keyword>
<gene>
    <name evidence="3" type="ORF">GA0070611_3685</name>
</gene>
<evidence type="ECO:0000313" key="3">
    <source>
        <dbReference type="EMBL" id="SBT47338.1"/>
    </source>
</evidence>
<dbReference type="EMBL" id="LT594323">
    <property type="protein sequence ID" value="SBT47338.1"/>
    <property type="molecule type" value="Genomic_DNA"/>
</dbReference>
<keyword evidence="4" id="KW-1185">Reference proteome</keyword>
<protein>
    <submittedName>
        <fullName evidence="3">Uncharacterized protein</fullName>
    </submittedName>
</protein>
<feature type="region of interest" description="Disordered" evidence="1">
    <location>
        <begin position="49"/>
        <end position="79"/>
    </location>
</feature>
<dbReference type="PATRIC" id="fig|261654.4.peg.3745"/>
<feature type="transmembrane region" description="Helical" evidence="2">
    <location>
        <begin position="25"/>
        <end position="43"/>
    </location>
</feature>
<keyword evidence="2" id="KW-0812">Transmembrane</keyword>
<proteinExistence type="predicted"/>
<name>A0A1A8ZT91_9ACTN</name>
<dbReference type="STRING" id="261654.GA0070611_3685"/>
<dbReference type="Proteomes" id="UP000199385">
    <property type="component" value="Chromosome I"/>
</dbReference>
<evidence type="ECO:0000256" key="2">
    <source>
        <dbReference type="SAM" id="Phobius"/>
    </source>
</evidence>
<evidence type="ECO:0000313" key="4">
    <source>
        <dbReference type="Proteomes" id="UP000199385"/>
    </source>
</evidence>